<protein>
    <submittedName>
        <fullName evidence="3">Dihydroanticapsin 7-dehydrogenase</fullName>
        <ecNumber evidence="3">1.1.1.385</ecNumber>
    </submittedName>
</protein>
<dbReference type="PRINTS" id="PR00080">
    <property type="entry name" value="SDRFAMILY"/>
</dbReference>
<dbReference type="EC" id="1.1.1.385" evidence="3"/>
<dbReference type="InterPro" id="IPR020904">
    <property type="entry name" value="Sc_DH/Rdtase_CS"/>
</dbReference>
<dbReference type="KEGG" id="alam:RT761_00710"/>
<dbReference type="Gene3D" id="3.40.50.720">
    <property type="entry name" value="NAD(P)-binding Rossmann-like Domain"/>
    <property type="match status" value="1"/>
</dbReference>
<dbReference type="GO" id="GO:0016491">
    <property type="term" value="F:oxidoreductase activity"/>
    <property type="evidence" value="ECO:0007669"/>
    <property type="project" value="UniProtKB-KW"/>
</dbReference>
<reference evidence="3 4" key="1">
    <citation type="journal article" date="2021" name="Nat. Commun.">
        <title>Isolation of a member of the candidate phylum Atribacteria reveals a unique cell membrane structure.</title>
        <authorList>
            <person name="Taiki K."/>
            <person name="Nobu M.K."/>
            <person name="Kusada H."/>
            <person name="Meng X.-Y."/>
            <person name="Hosoki N."/>
            <person name="Uematsu K."/>
            <person name="Yoshioka H."/>
            <person name="Kamagata Y."/>
            <person name="Tamaki H."/>
        </authorList>
    </citation>
    <scope>NUCLEOTIDE SEQUENCE [LARGE SCALE GENOMIC DNA]</scope>
    <source>
        <strain evidence="3 4">RT761</strain>
    </source>
</reference>
<evidence type="ECO:0000256" key="2">
    <source>
        <dbReference type="ARBA" id="ARBA00023002"/>
    </source>
</evidence>
<evidence type="ECO:0000313" key="3">
    <source>
        <dbReference type="EMBL" id="QPM67507.1"/>
    </source>
</evidence>
<organism evidence="3 4">
    <name type="scientific">Atribacter laminatus</name>
    <dbReference type="NCBI Taxonomy" id="2847778"/>
    <lineage>
        <taxon>Bacteria</taxon>
        <taxon>Pseudomonadati</taxon>
        <taxon>Atribacterota</taxon>
        <taxon>Atribacteria</taxon>
        <taxon>Atribacterales</taxon>
        <taxon>Atribacteraceae</taxon>
        <taxon>Atribacter</taxon>
    </lineage>
</organism>
<comment type="similarity">
    <text evidence="1">Belongs to the short-chain dehydrogenases/reductases (SDR) family.</text>
</comment>
<sequence length="253" mass="28101">MNFKNKTVVVTGGAQGIGKAISKMFLTKGAWVSSWDIDQGALMECKNEWRSFQFFLPFQCDVSNPENIKNTLGLLRQERQSIDILINNAGILDNKPIEELKPEEWDRVLNVNLKSIYLMVHFCLPYILPGSVIINMASTRAFMSESNTEAYSASKGGVISLTHSLAISLAPKKVRVNSISPGWIETRDWKKESQREKPILTTIDHQQHPAGRVGVPEDIAHACLFLSSSEASFITGANLIVDGGMTIKMIYAD</sequence>
<dbReference type="InterPro" id="IPR002347">
    <property type="entry name" value="SDR_fam"/>
</dbReference>
<gene>
    <name evidence="3" type="primary">bacC_3</name>
    <name evidence="3" type="ORF">RT761_00710</name>
</gene>
<proteinExistence type="inferred from homology"/>
<dbReference type="FunFam" id="3.40.50.720:FF:000084">
    <property type="entry name" value="Short-chain dehydrogenase reductase"/>
    <property type="match status" value="1"/>
</dbReference>
<dbReference type="AlphaFoldDB" id="A0A7T1AKB4"/>
<keyword evidence="2 3" id="KW-0560">Oxidoreductase</keyword>
<name>A0A7T1AKB4_ATRLM</name>
<dbReference type="PANTHER" id="PTHR24321">
    <property type="entry name" value="DEHYDROGENASES, SHORT CHAIN"/>
    <property type="match status" value="1"/>
</dbReference>
<dbReference type="PANTHER" id="PTHR24321:SF8">
    <property type="entry name" value="ESTRADIOL 17-BETA-DEHYDROGENASE 8-RELATED"/>
    <property type="match status" value="1"/>
</dbReference>
<keyword evidence="4" id="KW-1185">Reference proteome</keyword>
<dbReference type="PRINTS" id="PR00081">
    <property type="entry name" value="GDHRDH"/>
</dbReference>
<dbReference type="Proteomes" id="UP000594463">
    <property type="component" value="Chromosome"/>
</dbReference>
<dbReference type="SUPFAM" id="SSF51735">
    <property type="entry name" value="NAD(P)-binding Rossmann-fold domains"/>
    <property type="match status" value="1"/>
</dbReference>
<dbReference type="EMBL" id="CP065383">
    <property type="protein sequence ID" value="QPM67507.1"/>
    <property type="molecule type" value="Genomic_DNA"/>
</dbReference>
<dbReference type="Pfam" id="PF13561">
    <property type="entry name" value="adh_short_C2"/>
    <property type="match status" value="1"/>
</dbReference>
<accession>A0A7T1AKB4</accession>
<evidence type="ECO:0000256" key="1">
    <source>
        <dbReference type="ARBA" id="ARBA00006484"/>
    </source>
</evidence>
<dbReference type="RefSeq" id="WP_218112707.1">
    <property type="nucleotide sequence ID" value="NZ_CP065383.1"/>
</dbReference>
<evidence type="ECO:0000313" key="4">
    <source>
        <dbReference type="Proteomes" id="UP000594463"/>
    </source>
</evidence>
<dbReference type="PROSITE" id="PS00061">
    <property type="entry name" value="ADH_SHORT"/>
    <property type="match status" value="1"/>
</dbReference>
<dbReference type="InterPro" id="IPR036291">
    <property type="entry name" value="NAD(P)-bd_dom_sf"/>
</dbReference>